<dbReference type="Pfam" id="PF13519">
    <property type="entry name" value="VWA_2"/>
    <property type="match status" value="1"/>
</dbReference>
<dbReference type="Gene3D" id="3.40.50.410">
    <property type="entry name" value="von Willebrand factor, type A domain"/>
    <property type="match status" value="1"/>
</dbReference>
<dbReference type="RefSeq" id="WP_389219462.1">
    <property type="nucleotide sequence ID" value="NZ_JBIACJ010000005.1"/>
</dbReference>
<feature type="signal peptide" evidence="1">
    <location>
        <begin position="1"/>
        <end position="29"/>
    </location>
</feature>
<dbReference type="EMBL" id="JBIACJ010000005">
    <property type="protein sequence ID" value="MFE8696897.1"/>
    <property type="molecule type" value="Genomic_DNA"/>
</dbReference>
<dbReference type="Gene3D" id="2.60.40.1080">
    <property type="match status" value="1"/>
</dbReference>
<evidence type="ECO:0000259" key="2">
    <source>
        <dbReference type="PROSITE" id="PS50234"/>
    </source>
</evidence>
<dbReference type="PANTHER" id="PTHR10166">
    <property type="entry name" value="VOLTAGE-DEPENDENT CALCIUM CHANNEL SUBUNIT ALPHA-2/DELTA-RELATED"/>
    <property type="match status" value="1"/>
</dbReference>
<protein>
    <submittedName>
        <fullName evidence="3">VWA domain-containing protein</fullName>
    </submittedName>
</protein>
<dbReference type="CDD" id="cd00198">
    <property type="entry name" value="vWFA"/>
    <property type="match status" value="1"/>
</dbReference>
<evidence type="ECO:0000313" key="4">
    <source>
        <dbReference type="Proteomes" id="UP001601058"/>
    </source>
</evidence>
<dbReference type="SMART" id="SM00635">
    <property type="entry name" value="BID_2"/>
    <property type="match status" value="1"/>
</dbReference>
<keyword evidence="4" id="KW-1185">Reference proteome</keyword>
<dbReference type="Proteomes" id="UP001601058">
    <property type="component" value="Unassembled WGS sequence"/>
</dbReference>
<dbReference type="SUPFAM" id="SSF53300">
    <property type="entry name" value="vWA-like"/>
    <property type="match status" value="1"/>
</dbReference>
<organism evidence="3 4">
    <name type="scientific">Cytobacillus mangrovibacter</name>
    <dbReference type="NCBI Taxonomy" id="3299024"/>
    <lineage>
        <taxon>Bacteria</taxon>
        <taxon>Bacillati</taxon>
        <taxon>Bacillota</taxon>
        <taxon>Bacilli</taxon>
        <taxon>Bacillales</taxon>
        <taxon>Bacillaceae</taxon>
        <taxon>Cytobacillus</taxon>
    </lineage>
</organism>
<proteinExistence type="predicted"/>
<sequence length="941" mass="104208">MKNKRKWFISFLALHFILLLSFSSLTVSANGIDTPSIDYTVKPSQNEIVKPQNSNAEGSLDFHLTPSGKTTNEYRDPIDVVFIFDKSGSMKDSGKMDSAKKAMIEAVDFFKENAGPKDNFAFIPFASDVEKEVGYSPLDIKGGLDKIKERANGLQPNGGTNYTQSFEKALEILQNEKPKVEKENNKYIIFMTDGEPTVSKNDEVLTFNKKLCIWNCKVTKEVNVEYQLLGSKPYSGYNATFSYSLFSYDKENFGKDDTIKAIKQHGEDRAQLLAEQDVKLFSIGFGNKNDVDMEYLRKLSSITGATARQASQDNITSIFREISEDVGTPSITAEIKVDLSKFNGKVKLVENPTATEKNNIVTMKYNFKFPFNQNASQPVDLSLPFSFSEIGTYTFDDITMTYTDLKGEFKEKKHGPVTIEVKKDAAPTFQGTMGLEGITNTPDNLIKVSGSTEQSNQFKVNYTLTPFGLVDNKVIGKLTDIKIIQPLPDGVSIVPANGVSSVTTPDGKKGAQINIAQVVNYSNGKFDPTQLAATFQLKGEWALSNVKMPLATVQYTDSRFGNQTSSIAASNQSINLKVRLKEFPNNAYDGDASGLITKVDLNQNGAKIGQTEFPNDYGLKNKAIKDMTFSGEKSTAIEVTYFDNEKAMIYLQPDFEMIGMKTGDKYNSGDKAVETIQVKLSNLVAGKGVKYYYSIQNEKQNVSWTEFNPSQLIGVTTSGLNTIKVKAVGGFAIDKIEITKTIIIEKPIEKVTINPNPIEVEVDKTKSFEIEINPVEATNTKLEISIENRNKAELIDDKTILGKSDGETYLIVKTTDGSNIEVKVKVIVKDPYISLKEIKFNKPVYKIEKGERLAVKDLLIFNPIKATKRELDSVKSSMPAQVGIVNDNGEWFIVGKDIGYSTITVQAEEQKDKTKPKASALFEIVNKNEGNNSGPPGGGRW</sequence>
<evidence type="ECO:0000313" key="3">
    <source>
        <dbReference type="EMBL" id="MFE8696897.1"/>
    </source>
</evidence>
<dbReference type="PROSITE" id="PS50234">
    <property type="entry name" value="VWFA"/>
    <property type="match status" value="1"/>
</dbReference>
<keyword evidence="1" id="KW-0732">Signal</keyword>
<dbReference type="PANTHER" id="PTHR10166:SF37">
    <property type="entry name" value="STOLID, ISOFORM H"/>
    <property type="match status" value="1"/>
</dbReference>
<dbReference type="InterPro" id="IPR002035">
    <property type="entry name" value="VWF_A"/>
</dbReference>
<dbReference type="InterPro" id="IPR003343">
    <property type="entry name" value="Big_2"/>
</dbReference>
<reference evidence="3 4" key="1">
    <citation type="submission" date="2024-08" db="EMBL/GenBank/DDBJ databases">
        <title>Two novel Cytobacillus novel species.</title>
        <authorList>
            <person name="Liu G."/>
        </authorList>
    </citation>
    <scope>NUCLEOTIDE SEQUENCE [LARGE SCALE GENOMIC DNA]</scope>
    <source>
        <strain evidence="3 4">FJAT-53684</strain>
    </source>
</reference>
<feature type="chain" id="PRO_5046991901" evidence="1">
    <location>
        <begin position="30"/>
        <end position="941"/>
    </location>
</feature>
<dbReference type="InterPro" id="IPR051173">
    <property type="entry name" value="Ca_channel_alpha-2/delta"/>
</dbReference>
<name>A0ABW6JYA9_9BACI</name>
<gene>
    <name evidence="3" type="ORF">ACFYKT_11185</name>
</gene>
<accession>A0ABW6JYA9</accession>
<evidence type="ECO:0000256" key="1">
    <source>
        <dbReference type="SAM" id="SignalP"/>
    </source>
</evidence>
<dbReference type="SMART" id="SM00327">
    <property type="entry name" value="VWA"/>
    <property type="match status" value="1"/>
</dbReference>
<feature type="domain" description="VWFA" evidence="2">
    <location>
        <begin position="79"/>
        <end position="326"/>
    </location>
</feature>
<comment type="caution">
    <text evidence="3">The sequence shown here is derived from an EMBL/GenBank/DDBJ whole genome shotgun (WGS) entry which is preliminary data.</text>
</comment>
<dbReference type="InterPro" id="IPR036465">
    <property type="entry name" value="vWFA_dom_sf"/>
</dbReference>